<evidence type="ECO:0000313" key="2">
    <source>
        <dbReference type="EMBL" id="SUO95058.1"/>
    </source>
</evidence>
<dbReference type="EMBL" id="UHIC01000001">
    <property type="protein sequence ID" value="SUO95058.1"/>
    <property type="molecule type" value="Genomic_DNA"/>
</dbReference>
<organism evidence="2 3">
    <name type="scientific">Suttonella ornithocola</name>
    <dbReference type="NCBI Taxonomy" id="279832"/>
    <lineage>
        <taxon>Bacteria</taxon>
        <taxon>Pseudomonadati</taxon>
        <taxon>Pseudomonadota</taxon>
        <taxon>Gammaproteobacteria</taxon>
        <taxon>Cardiobacteriales</taxon>
        <taxon>Cardiobacteriaceae</taxon>
        <taxon>Suttonella</taxon>
    </lineage>
</organism>
<evidence type="ECO:0000259" key="1">
    <source>
        <dbReference type="PROSITE" id="PS51186"/>
    </source>
</evidence>
<protein>
    <recommendedName>
        <fullName evidence="1">N-acetyltransferase domain-containing protein</fullName>
    </recommendedName>
</protein>
<dbReference type="Proteomes" id="UP000254601">
    <property type="component" value="Unassembled WGS sequence"/>
</dbReference>
<dbReference type="GO" id="GO:0016747">
    <property type="term" value="F:acyltransferase activity, transferring groups other than amino-acyl groups"/>
    <property type="evidence" value="ECO:0007669"/>
    <property type="project" value="InterPro"/>
</dbReference>
<dbReference type="RefSeq" id="WP_084601587.1">
    <property type="nucleotide sequence ID" value="NZ_LWHB01000037.1"/>
</dbReference>
<accession>A0A380MRZ3</accession>
<dbReference type="Pfam" id="PF00583">
    <property type="entry name" value="Acetyltransf_1"/>
    <property type="match status" value="1"/>
</dbReference>
<feature type="domain" description="N-acetyltransferase" evidence="1">
    <location>
        <begin position="6"/>
        <end position="151"/>
    </location>
</feature>
<sequence>MNIQTSRLTTVDDPRFKAAWELYQKSFPTHEQRSLKSQEKAMRHADCYFEVMEQNDSLIGLLIRWETKHFNYIEHFCIVPNRRGKGEGSYILSTLKDNLPIILEIDPPETDIAKRRLAFYQRADFVQNPYIYLHPPYQKEGKEFPLEIMTRPTILSQAQFDQFIAYHRHVVMAD</sequence>
<dbReference type="OrthoDB" id="9127144at2"/>
<dbReference type="InterPro" id="IPR000182">
    <property type="entry name" value="GNAT_dom"/>
</dbReference>
<dbReference type="SUPFAM" id="SSF55729">
    <property type="entry name" value="Acyl-CoA N-acyltransferases (Nat)"/>
    <property type="match status" value="1"/>
</dbReference>
<dbReference type="InterPro" id="IPR016181">
    <property type="entry name" value="Acyl_CoA_acyltransferase"/>
</dbReference>
<dbReference type="CDD" id="cd04301">
    <property type="entry name" value="NAT_SF"/>
    <property type="match status" value="1"/>
</dbReference>
<gene>
    <name evidence="2" type="ORF">NCTC13337_01082</name>
</gene>
<keyword evidence="3" id="KW-1185">Reference proteome</keyword>
<proteinExistence type="predicted"/>
<evidence type="ECO:0000313" key="3">
    <source>
        <dbReference type="Proteomes" id="UP000254601"/>
    </source>
</evidence>
<dbReference type="AlphaFoldDB" id="A0A380MRZ3"/>
<name>A0A380MRZ3_9GAMM</name>
<dbReference type="PROSITE" id="PS51186">
    <property type="entry name" value="GNAT"/>
    <property type="match status" value="1"/>
</dbReference>
<reference evidence="2 3" key="1">
    <citation type="submission" date="2018-06" db="EMBL/GenBank/DDBJ databases">
        <authorList>
            <consortium name="Pathogen Informatics"/>
            <person name="Doyle S."/>
        </authorList>
    </citation>
    <scope>NUCLEOTIDE SEQUENCE [LARGE SCALE GENOMIC DNA]</scope>
    <source>
        <strain evidence="2 3">NCTC13337</strain>
    </source>
</reference>
<dbReference type="Gene3D" id="3.40.630.30">
    <property type="match status" value="1"/>
</dbReference>